<keyword evidence="1" id="KW-0143">Chaperone</keyword>
<protein>
    <recommendedName>
        <fullName evidence="4">Dehydrogenase</fullName>
    </recommendedName>
</protein>
<dbReference type="SUPFAM" id="SSF89155">
    <property type="entry name" value="TorD-like"/>
    <property type="match status" value="1"/>
</dbReference>
<proteinExistence type="predicted"/>
<reference evidence="2 3" key="1">
    <citation type="submission" date="2022-01" db="EMBL/GenBank/DDBJ databases">
        <title>Novel bile acid biosynthetic pathways are enriched in the microbiome of centenarians.</title>
        <authorList>
            <person name="Sato Y."/>
            <person name="Atarashi K."/>
            <person name="Plichta R.D."/>
            <person name="Arai Y."/>
            <person name="Sasajima S."/>
            <person name="Kearney M.S."/>
            <person name="Suda W."/>
            <person name="Takeshita K."/>
            <person name="Sasaki T."/>
            <person name="Okamoto S."/>
            <person name="Skelly N.A."/>
            <person name="Okamura Y."/>
            <person name="Vlamakis H."/>
            <person name="Li Y."/>
            <person name="Tanoue T."/>
            <person name="Takei H."/>
            <person name="Nittono H."/>
            <person name="Narushima S."/>
            <person name="Irie J."/>
            <person name="Itoh H."/>
            <person name="Moriya K."/>
            <person name="Sugiura Y."/>
            <person name="Suematsu M."/>
            <person name="Moritoki N."/>
            <person name="Shibata S."/>
            <person name="Littman R.D."/>
            <person name="Fischbach A.M."/>
            <person name="Uwamino Y."/>
            <person name="Inoue T."/>
            <person name="Honda A."/>
            <person name="Hattori M."/>
            <person name="Murai T."/>
            <person name="Xavier J.R."/>
            <person name="Hirose N."/>
            <person name="Honda K."/>
        </authorList>
    </citation>
    <scope>NUCLEOTIDE SEQUENCE [LARGE SCALE GENOMIC DNA]</scope>
    <source>
        <strain evidence="2 3">CE91-St30</strain>
    </source>
</reference>
<evidence type="ECO:0000256" key="1">
    <source>
        <dbReference type="ARBA" id="ARBA00023186"/>
    </source>
</evidence>
<evidence type="ECO:0000313" key="2">
    <source>
        <dbReference type="EMBL" id="BDE97719.1"/>
    </source>
</evidence>
<evidence type="ECO:0008006" key="4">
    <source>
        <dbReference type="Google" id="ProtNLM"/>
    </source>
</evidence>
<dbReference type="Pfam" id="PF02613">
    <property type="entry name" value="Nitrate_red_del"/>
    <property type="match status" value="1"/>
</dbReference>
<accession>A0ABM7WMS3</accession>
<dbReference type="PANTHER" id="PTHR34227">
    <property type="entry name" value="CHAPERONE PROTEIN YCDY"/>
    <property type="match status" value="1"/>
</dbReference>
<dbReference type="Proteomes" id="UP001320544">
    <property type="component" value="Chromosome"/>
</dbReference>
<dbReference type="Gene3D" id="1.10.3480.10">
    <property type="entry name" value="TorD-like"/>
    <property type="match status" value="1"/>
</dbReference>
<dbReference type="InterPro" id="IPR050289">
    <property type="entry name" value="TorD/DmsD_chaperones"/>
</dbReference>
<keyword evidence="3" id="KW-1185">Reference proteome</keyword>
<dbReference type="InterPro" id="IPR020945">
    <property type="entry name" value="DMSO/NO3_reduct_chaperone"/>
</dbReference>
<name>A0ABM7WMS3_9ACTN</name>
<dbReference type="PANTHER" id="PTHR34227:SF1">
    <property type="entry name" value="DIMETHYL SULFOXIDE REDUCTASE CHAPERONE-RELATED"/>
    <property type="match status" value="1"/>
</dbReference>
<dbReference type="EMBL" id="AP025564">
    <property type="protein sequence ID" value="BDE97719.1"/>
    <property type="molecule type" value="Genomic_DNA"/>
</dbReference>
<sequence length="225" mass="25154">MDNELRLLNIVGRADMCELLSHAFSFPDEELVSALVDGSFGDDCASCLADAGCEDVDASIAGIRMATEAESSLYERMRREYSLIFLNPAKVFVYPYEGPFLHVEHQRGGTPSLFRSSITLDVEAQMREAGVVAKDGRTEPCDSIFREFEFMSFLYGSLASAIQQEDIEAETLWGDRVTRFLEQHALRWMPSFMKRTTEHSHGGVYGAIAQPAAIFLTSLTEESNR</sequence>
<evidence type="ECO:0000313" key="3">
    <source>
        <dbReference type="Proteomes" id="UP001320544"/>
    </source>
</evidence>
<dbReference type="RefSeq" id="WP_244387122.1">
    <property type="nucleotide sequence ID" value="NZ_AP025564.1"/>
</dbReference>
<gene>
    <name evidence="2" type="ORF">CE91St30_30520</name>
</gene>
<organism evidence="2 3">
    <name type="scientific">Raoultibacter timonensis</name>
    <dbReference type="NCBI Taxonomy" id="1907662"/>
    <lineage>
        <taxon>Bacteria</taxon>
        <taxon>Bacillati</taxon>
        <taxon>Actinomycetota</taxon>
        <taxon>Coriobacteriia</taxon>
        <taxon>Eggerthellales</taxon>
        <taxon>Eggerthellaceae</taxon>
        <taxon>Raoultibacter</taxon>
    </lineage>
</organism>
<dbReference type="InterPro" id="IPR036411">
    <property type="entry name" value="TorD-like_sf"/>
</dbReference>